<dbReference type="Gene3D" id="3.30.420.40">
    <property type="match status" value="2"/>
</dbReference>
<evidence type="ECO:0000256" key="1">
    <source>
        <dbReference type="ARBA" id="ARBA00006129"/>
    </source>
</evidence>
<dbReference type="PANTHER" id="PTHR34847">
    <property type="entry name" value="NODULATION PROTEIN U"/>
    <property type="match status" value="1"/>
</dbReference>
<dbReference type="CDD" id="cd24033">
    <property type="entry name" value="ASKHA_NBD_NodU_CmcH-like_N"/>
    <property type="match status" value="1"/>
</dbReference>
<dbReference type="InterPro" id="IPR051338">
    <property type="entry name" value="NodU/CmcH_Carbamoyltrnsfr"/>
</dbReference>
<dbReference type="InterPro" id="IPR003696">
    <property type="entry name" value="Carbtransf_dom"/>
</dbReference>
<feature type="domain" description="Carbamoyltransferase" evidence="2">
    <location>
        <begin position="168"/>
        <end position="375"/>
    </location>
</feature>
<dbReference type="Gene3D" id="3.90.870.20">
    <property type="entry name" value="Carbamoyltransferase, C-terminal domain"/>
    <property type="match status" value="1"/>
</dbReference>
<proteinExistence type="inferred from homology"/>
<comment type="similarity">
    <text evidence="1">Belongs to the NodU/CmcH family.</text>
</comment>
<dbReference type="InterPro" id="IPR031730">
    <property type="entry name" value="Carbam_trans_C"/>
</dbReference>
<dbReference type="RefSeq" id="WP_224190482.1">
    <property type="nucleotide sequence ID" value="NZ_JAIRAU010000001.1"/>
</dbReference>
<dbReference type="InterPro" id="IPR038152">
    <property type="entry name" value="Carbam_trans_C_sf"/>
</dbReference>
<feature type="domain" description="Carbamoyltransferase C-terminal" evidence="3">
    <location>
        <begin position="431"/>
        <end position="600"/>
    </location>
</feature>
<keyword evidence="5" id="KW-1185">Reference proteome</keyword>
<evidence type="ECO:0000259" key="3">
    <source>
        <dbReference type="Pfam" id="PF16861"/>
    </source>
</evidence>
<reference evidence="4" key="1">
    <citation type="submission" date="2021-08" db="EMBL/GenBank/DDBJ databases">
        <authorList>
            <person name="Stevens D.C."/>
        </authorList>
    </citation>
    <scope>NUCLEOTIDE SEQUENCE</scope>
    <source>
        <strain evidence="4">DSM 53165</strain>
    </source>
</reference>
<evidence type="ECO:0000259" key="2">
    <source>
        <dbReference type="Pfam" id="PF02543"/>
    </source>
</evidence>
<dbReference type="Proteomes" id="UP001139031">
    <property type="component" value="Unassembled WGS sequence"/>
</dbReference>
<organism evidence="4 5">
    <name type="scientific">Nannocystis pusilla</name>
    <dbReference type="NCBI Taxonomy" id="889268"/>
    <lineage>
        <taxon>Bacteria</taxon>
        <taxon>Pseudomonadati</taxon>
        <taxon>Myxococcota</taxon>
        <taxon>Polyangia</taxon>
        <taxon>Nannocystales</taxon>
        <taxon>Nannocystaceae</taxon>
        <taxon>Nannocystis</taxon>
    </lineage>
</organism>
<comment type="caution">
    <text evidence="4">The sequence shown here is derived from an EMBL/GenBank/DDBJ whole genome shotgun (WGS) entry which is preliminary data.</text>
</comment>
<dbReference type="PANTHER" id="PTHR34847:SF1">
    <property type="entry name" value="NODULATION PROTEIN U"/>
    <property type="match status" value="1"/>
</dbReference>
<protein>
    <recommendedName>
        <fullName evidence="6">Carbamoyltransferase</fullName>
    </recommendedName>
</protein>
<dbReference type="InterPro" id="IPR043129">
    <property type="entry name" value="ATPase_NBD"/>
</dbReference>
<dbReference type="EMBL" id="JAIRAU010000001">
    <property type="protein sequence ID" value="MBZ5708714.1"/>
    <property type="molecule type" value="Genomic_DNA"/>
</dbReference>
<evidence type="ECO:0000313" key="5">
    <source>
        <dbReference type="Proteomes" id="UP001139031"/>
    </source>
</evidence>
<dbReference type="Pfam" id="PF16861">
    <property type="entry name" value="Carbam_trans_C"/>
    <property type="match status" value="1"/>
</dbReference>
<accession>A0ABS7TKJ2</accession>
<dbReference type="Pfam" id="PF02543">
    <property type="entry name" value="Carbam_trans_N"/>
    <property type="match status" value="1"/>
</dbReference>
<gene>
    <name evidence="4" type="ORF">K7C98_05560</name>
</gene>
<evidence type="ECO:0008006" key="6">
    <source>
        <dbReference type="Google" id="ProtNLM"/>
    </source>
</evidence>
<name>A0ABS7TKJ2_9BACT</name>
<sequence>MTARSASPGLIIGHGNSIHDPAIAIAAGDALFAEAFERHLQNKRALCSFGLFYSSRPIQAALRDLGVDPAAIHDITLRTSWAHGPADLEAMRAAITADRGALEGFLPPGAAASAMDATTEIQLPWIVRGRRPGLHRPREATPGAPGDDALLKPVMRLAAAPEVRAGAVPHHLAHAAHAVYSSPFDECIAMVIDGAGDRDSTTVYHFRDNRFEVLAASPPGDSLGFLYAAVTQLCGFDLWEGEEWKVMGMAAYGRPRPEIQEFFRARTSIDGLRVKLSFSPTWPEELEAITGPSRQPGGPDVLRSADLAHNFQEYFSEVVCRLAAAASSLGLSNNLALAGGCALNSAANGRILRASGFTRLHVPSAPADDGNALGCVLYEKHAVRGEPRLPAPLTPYLGTAVDIPELERILTFGSLPFRKHESPDELAAEVAAMLAAGEIVGWMQGRAEFGPRALGNRSILADPRSPGMKDAINGRVKFREEYRPLAPAILHEHGPEYFDPYEESPYMERALPFRPEVKDRVPAVVHLDGTGRLQSVTRGMNPLFHRLLTAFHARTGVPILVNTSLNVMGKPIVHSVADALTVFVTTGLDRMVIGPYVLSKPGPAPAGIRG</sequence>
<evidence type="ECO:0000313" key="4">
    <source>
        <dbReference type="EMBL" id="MBZ5708714.1"/>
    </source>
</evidence>
<dbReference type="SUPFAM" id="SSF53067">
    <property type="entry name" value="Actin-like ATPase domain"/>
    <property type="match status" value="1"/>
</dbReference>